<dbReference type="EMBL" id="LAZR01010540">
    <property type="protein sequence ID" value="KKM66401.1"/>
    <property type="molecule type" value="Genomic_DNA"/>
</dbReference>
<sequence>MTDSMASAVGSLRTFLEAPESKSRHAWQDAGAAIDVQHSLSLSFRHSGWKRERRLVVEALRRTGQPESRLSCFAACGTYSYVLRSLDDPTLYRIAGSACHDRFCLPCAKDRSNSIALNVLDQIVGKQVRFLTLTLKATDAPLPDQLDRLYDAFQTLRRRAFWKRKVTGGVAFLECKWIARTGHWHPHFHILIQGKFMPFQNLKSLWYEITGDSYIIDIRLVRDSLQASRYVTKYASKPFNSSFITRPDQLDESVLALKGRKLVVTFGTWRSVLLTRPVATGAWEHVGTLDSIITRAANGDLSSAAILASLTDRDLSPLYARAPPYVVDPPPTPPSFHQLTWFGVWQRAGAYRYPQ</sequence>
<dbReference type="InterPro" id="IPR000989">
    <property type="entry name" value="Rep"/>
</dbReference>
<evidence type="ECO:0000313" key="2">
    <source>
        <dbReference type="EMBL" id="KKM66401.1"/>
    </source>
</evidence>
<dbReference type="AlphaFoldDB" id="A0A0F9JVC4"/>
<gene>
    <name evidence="2" type="ORF">LCGC14_1481560</name>
</gene>
<name>A0A0F9JVC4_9ZZZZ</name>
<evidence type="ECO:0000256" key="1">
    <source>
        <dbReference type="ARBA" id="ARBA00022705"/>
    </source>
</evidence>
<keyword evidence="1" id="KW-0235">DNA replication</keyword>
<organism evidence="2">
    <name type="scientific">marine sediment metagenome</name>
    <dbReference type="NCBI Taxonomy" id="412755"/>
    <lineage>
        <taxon>unclassified sequences</taxon>
        <taxon>metagenomes</taxon>
        <taxon>ecological metagenomes</taxon>
    </lineage>
</organism>
<accession>A0A0F9JVC4</accession>
<dbReference type="GO" id="GO:0006260">
    <property type="term" value="P:DNA replication"/>
    <property type="evidence" value="ECO:0007669"/>
    <property type="project" value="UniProtKB-KW"/>
</dbReference>
<comment type="caution">
    <text evidence="2">The sequence shown here is derived from an EMBL/GenBank/DDBJ whole genome shotgun (WGS) entry which is preliminary data.</text>
</comment>
<evidence type="ECO:0008006" key="3">
    <source>
        <dbReference type="Google" id="ProtNLM"/>
    </source>
</evidence>
<dbReference type="Pfam" id="PF01446">
    <property type="entry name" value="Rep_1"/>
    <property type="match status" value="1"/>
</dbReference>
<protein>
    <recommendedName>
        <fullName evidence="3">Replication protein</fullName>
    </recommendedName>
</protein>
<reference evidence="2" key="1">
    <citation type="journal article" date="2015" name="Nature">
        <title>Complex archaea that bridge the gap between prokaryotes and eukaryotes.</title>
        <authorList>
            <person name="Spang A."/>
            <person name="Saw J.H."/>
            <person name="Jorgensen S.L."/>
            <person name="Zaremba-Niedzwiedzka K."/>
            <person name="Martijn J."/>
            <person name="Lind A.E."/>
            <person name="van Eijk R."/>
            <person name="Schleper C."/>
            <person name="Guy L."/>
            <person name="Ettema T.J."/>
        </authorList>
    </citation>
    <scope>NUCLEOTIDE SEQUENCE</scope>
</reference>
<dbReference type="GO" id="GO:0003677">
    <property type="term" value="F:DNA binding"/>
    <property type="evidence" value="ECO:0007669"/>
    <property type="project" value="InterPro"/>
</dbReference>
<proteinExistence type="predicted"/>